<keyword evidence="3 6" id="KW-0238">DNA-binding</keyword>
<dbReference type="GO" id="GO:0043565">
    <property type="term" value="F:sequence-specific DNA binding"/>
    <property type="evidence" value="ECO:0007669"/>
    <property type="project" value="TreeGrafter"/>
</dbReference>
<keyword evidence="4" id="KW-0804">Transcription</keyword>
<dbReference type="EMBL" id="JACHLK010000018">
    <property type="protein sequence ID" value="MBB6563373.1"/>
    <property type="molecule type" value="Genomic_DNA"/>
</dbReference>
<dbReference type="InterPro" id="IPR005119">
    <property type="entry name" value="LysR_subst-bd"/>
</dbReference>
<evidence type="ECO:0000313" key="7">
    <source>
        <dbReference type="Proteomes" id="UP000575083"/>
    </source>
</evidence>
<dbReference type="SUPFAM" id="SSF53850">
    <property type="entry name" value="Periplasmic binding protein-like II"/>
    <property type="match status" value="1"/>
</dbReference>
<dbReference type="PROSITE" id="PS50931">
    <property type="entry name" value="HTH_LYSR"/>
    <property type="match status" value="1"/>
</dbReference>
<feature type="domain" description="HTH lysR-type" evidence="5">
    <location>
        <begin position="4"/>
        <end position="61"/>
    </location>
</feature>
<dbReference type="InterPro" id="IPR036388">
    <property type="entry name" value="WH-like_DNA-bd_sf"/>
</dbReference>
<dbReference type="CDD" id="cd08474">
    <property type="entry name" value="PBP2_CrgA_like_5"/>
    <property type="match status" value="1"/>
</dbReference>
<dbReference type="RefSeq" id="WP_184864324.1">
    <property type="nucleotide sequence ID" value="NZ_JACHLK010000018.1"/>
</dbReference>
<evidence type="ECO:0000256" key="2">
    <source>
        <dbReference type="ARBA" id="ARBA00023015"/>
    </source>
</evidence>
<evidence type="ECO:0000256" key="4">
    <source>
        <dbReference type="ARBA" id="ARBA00023163"/>
    </source>
</evidence>
<evidence type="ECO:0000256" key="3">
    <source>
        <dbReference type="ARBA" id="ARBA00023125"/>
    </source>
</evidence>
<dbReference type="Pfam" id="PF00126">
    <property type="entry name" value="HTH_1"/>
    <property type="match status" value="1"/>
</dbReference>
<dbReference type="GO" id="GO:0003700">
    <property type="term" value="F:DNA-binding transcription factor activity"/>
    <property type="evidence" value="ECO:0007669"/>
    <property type="project" value="InterPro"/>
</dbReference>
<dbReference type="InterPro" id="IPR058163">
    <property type="entry name" value="LysR-type_TF_proteobact-type"/>
</dbReference>
<dbReference type="PANTHER" id="PTHR30537:SF1">
    <property type="entry name" value="HTH-TYPE TRANSCRIPTIONAL REGULATOR PGRR"/>
    <property type="match status" value="1"/>
</dbReference>
<evidence type="ECO:0000313" key="6">
    <source>
        <dbReference type="EMBL" id="MBB6563373.1"/>
    </source>
</evidence>
<evidence type="ECO:0000259" key="5">
    <source>
        <dbReference type="PROSITE" id="PS50931"/>
    </source>
</evidence>
<dbReference type="Gene3D" id="1.10.10.10">
    <property type="entry name" value="Winged helix-like DNA-binding domain superfamily/Winged helix DNA-binding domain"/>
    <property type="match status" value="1"/>
</dbReference>
<dbReference type="Proteomes" id="UP000575083">
    <property type="component" value="Unassembled WGS sequence"/>
</dbReference>
<comment type="caution">
    <text evidence="6">The sequence shown here is derived from an EMBL/GenBank/DDBJ whole genome shotgun (WGS) entry which is preliminary data.</text>
</comment>
<dbReference type="AlphaFoldDB" id="A0A7X0PK01"/>
<dbReference type="GO" id="GO:0006351">
    <property type="term" value="P:DNA-templated transcription"/>
    <property type="evidence" value="ECO:0007669"/>
    <property type="project" value="TreeGrafter"/>
</dbReference>
<protein>
    <submittedName>
        <fullName evidence="6">DNA-binding transcriptional LysR family regulator</fullName>
    </submittedName>
</protein>
<gene>
    <name evidence="6" type="ORF">HNP48_006093</name>
</gene>
<reference evidence="6 7" key="1">
    <citation type="submission" date="2020-08" db="EMBL/GenBank/DDBJ databases">
        <title>Functional genomics of gut bacteria from endangered species of beetles.</title>
        <authorList>
            <person name="Carlos-Shanley C."/>
        </authorList>
    </citation>
    <scope>NUCLEOTIDE SEQUENCE [LARGE SCALE GENOMIC DNA]</scope>
    <source>
        <strain evidence="6 7">S00198</strain>
    </source>
</reference>
<dbReference type="Pfam" id="PF03466">
    <property type="entry name" value="LysR_substrate"/>
    <property type="match status" value="1"/>
</dbReference>
<dbReference type="PANTHER" id="PTHR30537">
    <property type="entry name" value="HTH-TYPE TRANSCRIPTIONAL REGULATOR"/>
    <property type="match status" value="1"/>
</dbReference>
<name>A0A7X0PK01_9BURK</name>
<proteinExistence type="inferred from homology"/>
<organism evidence="6 7">
    <name type="scientific">Acidovorax soli</name>
    <dbReference type="NCBI Taxonomy" id="592050"/>
    <lineage>
        <taxon>Bacteria</taxon>
        <taxon>Pseudomonadati</taxon>
        <taxon>Pseudomonadota</taxon>
        <taxon>Betaproteobacteria</taxon>
        <taxon>Burkholderiales</taxon>
        <taxon>Comamonadaceae</taxon>
        <taxon>Acidovorax</taxon>
    </lineage>
</organism>
<evidence type="ECO:0000256" key="1">
    <source>
        <dbReference type="ARBA" id="ARBA00009437"/>
    </source>
</evidence>
<dbReference type="SUPFAM" id="SSF46785">
    <property type="entry name" value="Winged helix' DNA-binding domain"/>
    <property type="match status" value="1"/>
</dbReference>
<accession>A0A7X0PK01</accession>
<dbReference type="FunFam" id="1.10.10.10:FF:000001">
    <property type="entry name" value="LysR family transcriptional regulator"/>
    <property type="match status" value="1"/>
</dbReference>
<dbReference type="Gene3D" id="3.40.190.290">
    <property type="match status" value="1"/>
</dbReference>
<sequence>MDRIPLADLEVFAAVARHGSFRRAALERGVTPSLLSQNLRRLEAQLGVVLLKRTTRSVAPSDAGKELFAQLEPALAQIADAVDRLNRYRDMPFGTLRLNAPGPIAHFVLAPLVARFQQAYPDIGVDISADAALTDIVKGGFDAGVRFADDLAQDAVAVPIGPPQRYAVVGSPAYFAEHGRPATPHDLATHRCIRRRFPGGTLFTWHFARDGEAASVVPRGPLTVNDAHIALNAALHGAGLAYVHESYVLADVAAGRLERVLADWAPGLGVPYLYYPQQRYVPVPLRSFIDFARQHPMELATP</sequence>
<keyword evidence="2" id="KW-0805">Transcription regulation</keyword>
<keyword evidence="7" id="KW-1185">Reference proteome</keyword>
<comment type="similarity">
    <text evidence="1">Belongs to the LysR transcriptional regulatory family.</text>
</comment>
<dbReference type="InterPro" id="IPR000847">
    <property type="entry name" value="LysR_HTH_N"/>
</dbReference>
<dbReference type="InterPro" id="IPR036390">
    <property type="entry name" value="WH_DNA-bd_sf"/>
</dbReference>